<dbReference type="InterPro" id="IPR016162">
    <property type="entry name" value="Ald_DH_N"/>
</dbReference>
<dbReference type="GO" id="GO:0016620">
    <property type="term" value="F:oxidoreductase activity, acting on the aldehyde or oxo group of donors, NAD or NADP as acceptor"/>
    <property type="evidence" value="ECO:0007669"/>
    <property type="project" value="InterPro"/>
</dbReference>
<dbReference type="EMBL" id="CAJPIZ010002956">
    <property type="protein sequence ID" value="CAG2105726.1"/>
    <property type="molecule type" value="Genomic_DNA"/>
</dbReference>
<dbReference type="Gene3D" id="3.40.309.10">
    <property type="entry name" value="Aldehyde Dehydrogenase, Chain A, domain 2"/>
    <property type="match status" value="2"/>
</dbReference>
<dbReference type="AlphaFoldDB" id="A0A7R9PYB6"/>
<evidence type="ECO:0000256" key="1">
    <source>
        <dbReference type="ARBA" id="ARBA00009986"/>
    </source>
</evidence>
<dbReference type="PANTHER" id="PTHR11699">
    <property type="entry name" value="ALDEHYDE DEHYDROGENASE-RELATED"/>
    <property type="match status" value="1"/>
</dbReference>
<proteinExistence type="inferred from homology"/>
<feature type="domain" description="Aldehyde dehydrogenase" evidence="5">
    <location>
        <begin position="489"/>
        <end position="950"/>
    </location>
</feature>
<dbReference type="PROSITE" id="PS00070">
    <property type="entry name" value="ALDEHYDE_DEHYDR_CYS"/>
    <property type="match status" value="2"/>
</dbReference>
<dbReference type="FunFam" id="3.40.605.10:FF:000050">
    <property type="entry name" value="Aldehyde dehydrogenase, mitochondrial"/>
    <property type="match status" value="2"/>
</dbReference>
<dbReference type="InterPro" id="IPR016163">
    <property type="entry name" value="Ald_DH_C"/>
</dbReference>
<gene>
    <name evidence="6" type="ORF">OSB1V03_LOCUS5731</name>
</gene>
<dbReference type="FunFam" id="3.40.605.10:FF:000026">
    <property type="entry name" value="Aldehyde dehydrogenase, putative"/>
    <property type="match status" value="2"/>
</dbReference>
<dbReference type="CDD" id="cd07141">
    <property type="entry name" value="ALDH_F1AB_F2_RALDH1"/>
    <property type="match status" value="2"/>
</dbReference>
<evidence type="ECO:0000313" key="6">
    <source>
        <dbReference type="EMBL" id="CAD7625296.1"/>
    </source>
</evidence>
<dbReference type="Proteomes" id="UP000759131">
    <property type="component" value="Unassembled WGS sequence"/>
</dbReference>
<sequence length="959" mass="104220">MGVNRNPQIKYTQVFINNEFVNSVSGKTFETVNPATGDVIARVQEGDRHDIDLAVKAARLAFKRGSVWRTMDASERGRLLFKLADLIERDTEHLASLETLDNGKPYLNSVGDIQGTLGQLRYYAGYADKVHGKVIPADGPNFAYTRVEPMGVCGQIIAWNFPLFLLAGKLGPALATGNTLVVKPAEQTPLTALYIAALVKEAGFPPGVVNVVPGYGHTAGAALTEHMDVDKIAFTGSTEVGKLIQIAAGKSNMKRVTLETGGKSPLIIFDDADIDEAVAVAHETVFLNQGQTCCASTRLYVQDSIYDKFVQKAVELAKKRVVGDPYESATQHGPQIDETQFDKVLELIESGRKEGAKLLVGGKRWGTKGYFIEPTVFGDVSEDMRIGKEEIFGPVQSIFKFKTLEEVVDRCNNTSYGLAAGAFTKDIDRALVLTEALEAGSVWINTFLAVKPQTPFGGYKQSGFGREFGEEGLHEYVEVKTIFINNEFVNSVSGKTFETVNPATGDVIARVQEGDRHDIDLAVKAARLAFKRGSLWRTIDASERGRLLHKLADLFERDIEYLASLETLDNGKPYLCAMGDVKSGVGQLRYHAGWADKVHGKVIPADGPNFAYTRVEPMGVCGQIIAWNFPIGLTAGKLAPALATGNTLVIKPAEQTPLTALYIAALVKEAGFPPGVVNVVPGYGHTAGAALTEHMDVDKIAFTGSTEVGKLIQIAAGKSNMKRVTLETGGKSPLIIFEDADIDEAVAVAHETVFLNQGQTCCASTRLYVQDTIYDKFVQKAVELARKRVVGDPYAADTQHGPQIDNKQFDRVLELIESGRKEGAKLLVGGKRWGTKGYFIEPTVFGDVSEEMRIGKEEIFGPVQSIFKFKTLEEVVERCNHTTYGLAAGAFTKDIDRALVLTEALEAGSVWINTFLAVGPQTPFGGYKQSGLGRELGEEGLHEYLEVKSVVIKNATKNS</sequence>
<feature type="domain" description="Aldehyde dehydrogenase" evidence="5">
    <location>
        <begin position="21"/>
        <end position="482"/>
    </location>
</feature>
<dbReference type="InterPro" id="IPR015590">
    <property type="entry name" value="Aldehyde_DH_dom"/>
</dbReference>
<dbReference type="InterPro" id="IPR016161">
    <property type="entry name" value="Ald_DH/histidinol_DH"/>
</dbReference>
<evidence type="ECO:0000313" key="7">
    <source>
        <dbReference type="Proteomes" id="UP000759131"/>
    </source>
</evidence>
<organism evidence="6">
    <name type="scientific">Medioppia subpectinata</name>
    <dbReference type="NCBI Taxonomy" id="1979941"/>
    <lineage>
        <taxon>Eukaryota</taxon>
        <taxon>Metazoa</taxon>
        <taxon>Ecdysozoa</taxon>
        <taxon>Arthropoda</taxon>
        <taxon>Chelicerata</taxon>
        <taxon>Arachnida</taxon>
        <taxon>Acari</taxon>
        <taxon>Acariformes</taxon>
        <taxon>Sarcoptiformes</taxon>
        <taxon>Oribatida</taxon>
        <taxon>Brachypylina</taxon>
        <taxon>Oppioidea</taxon>
        <taxon>Oppiidae</taxon>
        <taxon>Medioppia</taxon>
    </lineage>
</organism>
<dbReference type="InterPro" id="IPR016160">
    <property type="entry name" value="Ald_DH_CS_CYS"/>
</dbReference>
<keyword evidence="7" id="KW-1185">Reference proteome</keyword>
<evidence type="ECO:0000256" key="4">
    <source>
        <dbReference type="RuleBase" id="RU003345"/>
    </source>
</evidence>
<dbReference type="PROSITE" id="PS00687">
    <property type="entry name" value="ALDEHYDE_DEHYDR_GLU"/>
    <property type="match status" value="2"/>
</dbReference>
<dbReference type="SUPFAM" id="SSF53720">
    <property type="entry name" value="ALDH-like"/>
    <property type="match status" value="2"/>
</dbReference>
<dbReference type="EMBL" id="OC857531">
    <property type="protein sequence ID" value="CAD7625296.1"/>
    <property type="molecule type" value="Genomic_DNA"/>
</dbReference>
<protein>
    <recommendedName>
        <fullName evidence="5">Aldehyde dehydrogenase domain-containing protein</fullName>
    </recommendedName>
</protein>
<dbReference type="InterPro" id="IPR029510">
    <property type="entry name" value="Ald_DH_CS_GLU"/>
</dbReference>
<evidence type="ECO:0000256" key="3">
    <source>
        <dbReference type="PROSITE-ProRule" id="PRU10007"/>
    </source>
</evidence>
<dbReference type="FunFam" id="3.40.309.10:FF:000001">
    <property type="entry name" value="Mitochondrial aldehyde dehydrogenase 2"/>
    <property type="match status" value="2"/>
</dbReference>
<evidence type="ECO:0000256" key="2">
    <source>
        <dbReference type="ARBA" id="ARBA00023002"/>
    </source>
</evidence>
<dbReference type="OrthoDB" id="310895at2759"/>
<name>A0A7R9PYB6_9ACAR</name>
<dbReference type="Pfam" id="PF00171">
    <property type="entry name" value="Aldedh"/>
    <property type="match status" value="2"/>
</dbReference>
<dbReference type="Gene3D" id="3.40.605.10">
    <property type="entry name" value="Aldehyde Dehydrogenase, Chain A, domain 1"/>
    <property type="match status" value="2"/>
</dbReference>
<evidence type="ECO:0000259" key="5">
    <source>
        <dbReference type="Pfam" id="PF00171"/>
    </source>
</evidence>
<keyword evidence="2 4" id="KW-0560">Oxidoreductase</keyword>
<reference evidence="6" key="1">
    <citation type="submission" date="2020-11" db="EMBL/GenBank/DDBJ databases">
        <authorList>
            <person name="Tran Van P."/>
        </authorList>
    </citation>
    <scope>NUCLEOTIDE SEQUENCE</scope>
</reference>
<accession>A0A7R9PYB6</accession>
<comment type="similarity">
    <text evidence="1 4">Belongs to the aldehyde dehydrogenase family.</text>
</comment>
<feature type="active site" evidence="3">
    <location>
        <position position="259"/>
    </location>
</feature>
<feature type="active site" evidence="3">
    <location>
        <position position="727"/>
    </location>
</feature>